<comment type="caution">
    <text evidence="2">The sequence shown here is derived from an EMBL/GenBank/DDBJ whole genome shotgun (WGS) entry which is preliminary data.</text>
</comment>
<name>A0A8T0V099_PANVG</name>
<proteinExistence type="predicted"/>
<evidence type="ECO:0000313" key="2">
    <source>
        <dbReference type="EMBL" id="KAG2628510.1"/>
    </source>
</evidence>
<dbReference type="InterPro" id="IPR058594">
    <property type="entry name" value="PB1-like_dom_pln"/>
</dbReference>
<keyword evidence="3" id="KW-1185">Reference proteome</keyword>
<dbReference type="EMBL" id="CM029041">
    <property type="protein sequence ID" value="KAG2628510.1"/>
    <property type="molecule type" value="Genomic_DNA"/>
</dbReference>
<evidence type="ECO:0000259" key="1">
    <source>
        <dbReference type="Pfam" id="PF26130"/>
    </source>
</evidence>
<evidence type="ECO:0000313" key="3">
    <source>
        <dbReference type="Proteomes" id="UP000823388"/>
    </source>
</evidence>
<dbReference type="AlphaFoldDB" id="A0A8T0V099"/>
<accession>A0A8T0V099</accession>
<protein>
    <recommendedName>
        <fullName evidence="1">PB1-like domain-containing protein</fullName>
    </recommendedName>
</protein>
<dbReference type="Pfam" id="PF26130">
    <property type="entry name" value="PB1-like"/>
    <property type="match status" value="1"/>
</dbReference>
<reference evidence="2" key="1">
    <citation type="submission" date="2020-05" db="EMBL/GenBank/DDBJ databases">
        <title>WGS assembly of Panicum virgatum.</title>
        <authorList>
            <person name="Lovell J.T."/>
            <person name="Jenkins J."/>
            <person name="Shu S."/>
            <person name="Juenger T.E."/>
            <person name="Schmutz J."/>
        </authorList>
    </citation>
    <scope>NUCLEOTIDE SEQUENCE</scope>
    <source>
        <strain evidence="2">AP13</strain>
    </source>
</reference>
<sequence length="172" mass="19319">MELGFSKICCFFDAILLKVFRGSAFSDSSKKYGSSTDRGGDYRSIPDFDRDYMSYFELCDCLKEFGLKDGDSLYYLKLGYCPPNGLVLIFYDNQCNQLLVDHAGLSSCSLYIVPNPNRLTIARSLVDVFRPEEIGAKENDDGIGEVMAQLSADDDAIAEDSLYQNMRSKTRL</sequence>
<organism evidence="2 3">
    <name type="scientific">Panicum virgatum</name>
    <name type="common">Blackwell switchgrass</name>
    <dbReference type="NCBI Taxonomy" id="38727"/>
    <lineage>
        <taxon>Eukaryota</taxon>
        <taxon>Viridiplantae</taxon>
        <taxon>Streptophyta</taxon>
        <taxon>Embryophyta</taxon>
        <taxon>Tracheophyta</taxon>
        <taxon>Spermatophyta</taxon>
        <taxon>Magnoliopsida</taxon>
        <taxon>Liliopsida</taxon>
        <taxon>Poales</taxon>
        <taxon>Poaceae</taxon>
        <taxon>PACMAD clade</taxon>
        <taxon>Panicoideae</taxon>
        <taxon>Panicodae</taxon>
        <taxon>Paniceae</taxon>
        <taxon>Panicinae</taxon>
        <taxon>Panicum</taxon>
        <taxon>Panicum sect. Hiantes</taxon>
    </lineage>
</organism>
<dbReference type="Proteomes" id="UP000823388">
    <property type="component" value="Chromosome 3K"/>
</dbReference>
<gene>
    <name evidence="2" type="ORF">PVAP13_3KG392927</name>
</gene>
<feature type="domain" description="PB1-like" evidence="1">
    <location>
        <begin position="38"/>
        <end position="98"/>
    </location>
</feature>